<dbReference type="RefSeq" id="WP_191762646.1">
    <property type="nucleotide sequence ID" value="NZ_VJXY01000183.1"/>
</dbReference>
<comment type="caution">
    <text evidence="2">The sequence shown here is derived from an EMBL/GenBank/DDBJ whole genome shotgun (WGS) entry which is preliminary data.</text>
</comment>
<evidence type="ECO:0000256" key="1">
    <source>
        <dbReference type="SAM" id="MobiDB-lite"/>
    </source>
</evidence>
<proteinExistence type="predicted"/>
<keyword evidence="3" id="KW-1185">Reference proteome</keyword>
<feature type="region of interest" description="Disordered" evidence="1">
    <location>
        <begin position="103"/>
        <end position="131"/>
    </location>
</feature>
<accession>A0AA41BAP6</accession>
<gene>
    <name evidence="2" type="ORF">FNW02_37990</name>
</gene>
<protein>
    <submittedName>
        <fullName evidence="2">Uncharacterized protein</fullName>
    </submittedName>
</protein>
<dbReference type="AlphaFoldDB" id="A0AA41BAP6"/>
<name>A0AA41BAP6_9NOST</name>
<evidence type="ECO:0000313" key="2">
    <source>
        <dbReference type="EMBL" id="MBD6621323.1"/>
    </source>
</evidence>
<dbReference type="EMBL" id="VJXY01000183">
    <property type="protein sequence ID" value="MBD6621323.1"/>
    <property type="molecule type" value="Genomic_DNA"/>
</dbReference>
<evidence type="ECO:0000313" key="3">
    <source>
        <dbReference type="Proteomes" id="UP001165986"/>
    </source>
</evidence>
<sequence>MQSTITMSRTWKQPLFAIGQRTQQGRIIGINYSTQKQSEGWYYSILVNETSGQVVQLPEAQVRLLSKQEIEAKILAEIDLHLARLTILQKELDADLEIRTPFGTVTAPLSQTPRSSNGTSRLSQPKKKVSA</sequence>
<reference evidence="2" key="1">
    <citation type="submission" date="2019-07" db="EMBL/GenBank/DDBJ databases">
        <title>Toxilogical consequences of a new and cryptic species of cyanobacteria (Komarekiella delphini-convector) recovered from the epidermis of a bottlenose dolphin and 1500 ft. in the air.</title>
        <authorList>
            <person name="Brown A.O."/>
            <person name="Dvorak P."/>
            <person name="Villanueva C.D."/>
            <person name="Foss A.J."/>
            <person name="Garvey A.D."/>
            <person name="Gibson Q.A."/>
            <person name="Johansen J.R."/>
            <person name="Casamatta D.A."/>
        </authorList>
    </citation>
    <scope>NUCLEOTIDE SEQUENCE</scope>
    <source>
        <strain evidence="2">SJRDD-AB1</strain>
    </source>
</reference>
<feature type="compositionally biased region" description="Polar residues" evidence="1">
    <location>
        <begin position="107"/>
        <end position="123"/>
    </location>
</feature>
<dbReference type="Proteomes" id="UP001165986">
    <property type="component" value="Unassembled WGS sequence"/>
</dbReference>
<organism evidence="2 3">
    <name type="scientific">Komarekiella delphini-convector SJRDD-AB1</name>
    <dbReference type="NCBI Taxonomy" id="2593771"/>
    <lineage>
        <taxon>Bacteria</taxon>
        <taxon>Bacillati</taxon>
        <taxon>Cyanobacteriota</taxon>
        <taxon>Cyanophyceae</taxon>
        <taxon>Nostocales</taxon>
        <taxon>Nostocaceae</taxon>
        <taxon>Komarekiella</taxon>
        <taxon>Komarekiella delphini-convector</taxon>
    </lineage>
</organism>